<dbReference type="Pfam" id="PF23598">
    <property type="entry name" value="LRR_14"/>
    <property type="match status" value="1"/>
</dbReference>
<comment type="catalytic activity">
    <reaction evidence="19">
        <text>L-seryl-[protein] + ATP = O-phospho-L-seryl-[protein] + ADP + H(+)</text>
        <dbReference type="Rhea" id="RHEA:17989"/>
        <dbReference type="Rhea" id="RHEA-COMP:9863"/>
        <dbReference type="Rhea" id="RHEA-COMP:11604"/>
        <dbReference type="ChEBI" id="CHEBI:15378"/>
        <dbReference type="ChEBI" id="CHEBI:29999"/>
        <dbReference type="ChEBI" id="CHEBI:30616"/>
        <dbReference type="ChEBI" id="CHEBI:83421"/>
        <dbReference type="ChEBI" id="CHEBI:456216"/>
        <dbReference type="EC" id="2.7.11.1"/>
    </reaction>
</comment>
<comment type="caution">
    <text evidence="24">The sequence shown here is derived from an EMBL/GenBank/DDBJ whole genome shotgun (WGS) entry which is preliminary data.</text>
</comment>
<keyword evidence="4" id="KW-0723">Serine/threonine-protein kinase</keyword>
<dbReference type="GO" id="GO:0005886">
    <property type="term" value="C:plasma membrane"/>
    <property type="evidence" value="ECO:0007669"/>
    <property type="project" value="UniProtKB-SubCell"/>
</dbReference>
<feature type="domain" description="Protein kinase" evidence="23">
    <location>
        <begin position="338"/>
        <end position="407"/>
    </location>
</feature>
<evidence type="ECO:0000256" key="9">
    <source>
        <dbReference type="ARBA" id="ARBA00022729"/>
    </source>
</evidence>
<dbReference type="InterPro" id="IPR000719">
    <property type="entry name" value="Prot_kinase_dom"/>
</dbReference>
<evidence type="ECO:0000256" key="8">
    <source>
        <dbReference type="ARBA" id="ARBA00022692"/>
    </source>
</evidence>
<evidence type="ECO:0000256" key="7">
    <source>
        <dbReference type="ARBA" id="ARBA00022679"/>
    </source>
</evidence>
<evidence type="ECO:0000256" key="15">
    <source>
        <dbReference type="ARBA" id="ARBA00023136"/>
    </source>
</evidence>
<keyword evidence="5" id="KW-0597">Phosphoprotein</keyword>
<dbReference type="SUPFAM" id="SSF52058">
    <property type="entry name" value="L domain-like"/>
    <property type="match status" value="1"/>
</dbReference>
<keyword evidence="14 21" id="KW-1133">Transmembrane helix</keyword>
<dbReference type="Gene3D" id="3.80.10.10">
    <property type="entry name" value="Ribonuclease Inhibitor"/>
    <property type="match status" value="1"/>
</dbReference>
<feature type="transmembrane region" description="Helical" evidence="21">
    <location>
        <begin position="268"/>
        <end position="296"/>
    </location>
</feature>
<evidence type="ECO:0000256" key="2">
    <source>
        <dbReference type="ARBA" id="ARBA00004479"/>
    </source>
</evidence>
<keyword evidence="12" id="KW-0418">Kinase</keyword>
<evidence type="ECO:0000256" key="5">
    <source>
        <dbReference type="ARBA" id="ARBA00022553"/>
    </source>
</evidence>
<name>A0AA89BG63_9ASTE</name>
<keyword evidence="25" id="KW-1185">Reference proteome</keyword>
<keyword evidence="9 22" id="KW-0732">Signal</keyword>
<evidence type="ECO:0000313" key="25">
    <source>
        <dbReference type="Proteomes" id="UP001188597"/>
    </source>
</evidence>
<evidence type="ECO:0000256" key="12">
    <source>
        <dbReference type="ARBA" id="ARBA00022777"/>
    </source>
</evidence>
<dbReference type="InterPro" id="IPR055414">
    <property type="entry name" value="LRR_R13L4/SHOC2-like"/>
</dbReference>
<dbReference type="EMBL" id="JAVXUP010000326">
    <property type="protein sequence ID" value="KAK3030841.1"/>
    <property type="molecule type" value="Genomic_DNA"/>
</dbReference>
<keyword evidence="13 20" id="KW-0067">ATP-binding</keyword>
<evidence type="ECO:0000256" key="6">
    <source>
        <dbReference type="ARBA" id="ARBA00022614"/>
    </source>
</evidence>
<protein>
    <recommendedName>
        <fullName evidence="3">non-specific serine/threonine protein kinase</fullName>
        <ecNumber evidence="3">2.7.11.1</ecNumber>
    </recommendedName>
</protein>
<dbReference type="Proteomes" id="UP001188597">
    <property type="component" value="Unassembled WGS sequence"/>
</dbReference>
<dbReference type="GO" id="GO:0005524">
    <property type="term" value="F:ATP binding"/>
    <property type="evidence" value="ECO:0007669"/>
    <property type="project" value="UniProtKB-UniRule"/>
</dbReference>
<organism evidence="24 25">
    <name type="scientific">Escallonia herrerae</name>
    <dbReference type="NCBI Taxonomy" id="1293975"/>
    <lineage>
        <taxon>Eukaryota</taxon>
        <taxon>Viridiplantae</taxon>
        <taxon>Streptophyta</taxon>
        <taxon>Embryophyta</taxon>
        <taxon>Tracheophyta</taxon>
        <taxon>Spermatophyta</taxon>
        <taxon>Magnoliopsida</taxon>
        <taxon>eudicotyledons</taxon>
        <taxon>Gunneridae</taxon>
        <taxon>Pentapetalae</taxon>
        <taxon>asterids</taxon>
        <taxon>campanulids</taxon>
        <taxon>Escalloniales</taxon>
        <taxon>Escalloniaceae</taxon>
        <taxon>Escallonia</taxon>
    </lineage>
</organism>
<comment type="catalytic activity">
    <reaction evidence="18">
        <text>L-threonyl-[protein] + ATP = O-phospho-L-threonyl-[protein] + ADP + H(+)</text>
        <dbReference type="Rhea" id="RHEA:46608"/>
        <dbReference type="Rhea" id="RHEA-COMP:11060"/>
        <dbReference type="Rhea" id="RHEA-COMP:11605"/>
        <dbReference type="ChEBI" id="CHEBI:15378"/>
        <dbReference type="ChEBI" id="CHEBI:30013"/>
        <dbReference type="ChEBI" id="CHEBI:30616"/>
        <dbReference type="ChEBI" id="CHEBI:61977"/>
        <dbReference type="ChEBI" id="CHEBI:456216"/>
        <dbReference type="EC" id="2.7.11.1"/>
    </reaction>
</comment>
<evidence type="ECO:0000256" key="22">
    <source>
        <dbReference type="SAM" id="SignalP"/>
    </source>
</evidence>
<reference evidence="24" key="1">
    <citation type="submission" date="2022-12" db="EMBL/GenBank/DDBJ databases">
        <title>Draft genome assemblies for two species of Escallonia (Escalloniales).</title>
        <authorList>
            <person name="Chanderbali A."/>
            <person name="Dervinis C."/>
            <person name="Anghel I."/>
            <person name="Soltis D."/>
            <person name="Soltis P."/>
            <person name="Zapata F."/>
        </authorList>
    </citation>
    <scope>NUCLEOTIDE SEQUENCE</scope>
    <source>
        <strain evidence="24">UCBG64.0493</strain>
        <tissue evidence="24">Leaf</tissue>
    </source>
</reference>
<evidence type="ECO:0000256" key="13">
    <source>
        <dbReference type="ARBA" id="ARBA00022840"/>
    </source>
</evidence>
<feature type="binding site" evidence="20">
    <location>
        <position position="366"/>
    </location>
    <ligand>
        <name>ATP</name>
        <dbReference type="ChEBI" id="CHEBI:30616"/>
    </ligand>
</feature>
<evidence type="ECO:0000256" key="10">
    <source>
        <dbReference type="ARBA" id="ARBA00022737"/>
    </source>
</evidence>
<evidence type="ECO:0000256" key="11">
    <source>
        <dbReference type="ARBA" id="ARBA00022741"/>
    </source>
</evidence>
<keyword evidence="15 21" id="KW-0472">Membrane</keyword>
<keyword evidence="7" id="KW-0808">Transferase</keyword>
<dbReference type="AlphaFoldDB" id="A0AA89BG63"/>
<feature type="signal peptide" evidence="22">
    <location>
        <begin position="1"/>
        <end position="26"/>
    </location>
</feature>
<dbReference type="GO" id="GO:0004674">
    <property type="term" value="F:protein serine/threonine kinase activity"/>
    <property type="evidence" value="ECO:0007669"/>
    <property type="project" value="UniProtKB-KW"/>
</dbReference>
<evidence type="ECO:0000256" key="17">
    <source>
        <dbReference type="ARBA" id="ARBA00023180"/>
    </source>
</evidence>
<dbReference type="InterPro" id="IPR032675">
    <property type="entry name" value="LRR_dom_sf"/>
</dbReference>
<evidence type="ECO:0000256" key="14">
    <source>
        <dbReference type="ARBA" id="ARBA00022989"/>
    </source>
</evidence>
<evidence type="ECO:0000256" key="21">
    <source>
        <dbReference type="SAM" id="Phobius"/>
    </source>
</evidence>
<evidence type="ECO:0000256" key="19">
    <source>
        <dbReference type="ARBA" id="ARBA00048679"/>
    </source>
</evidence>
<dbReference type="PROSITE" id="PS00107">
    <property type="entry name" value="PROTEIN_KINASE_ATP"/>
    <property type="match status" value="1"/>
</dbReference>
<evidence type="ECO:0000256" key="3">
    <source>
        <dbReference type="ARBA" id="ARBA00012513"/>
    </source>
</evidence>
<dbReference type="PROSITE" id="PS50011">
    <property type="entry name" value="PROTEIN_KINASE_DOM"/>
    <property type="match status" value="1"/>
</dbReference>
<keyword evidence="17" id="KW-0325">Glycoprotein</keyword>
<proteinExistence type="predicted"/>
<dbReference type="PANTHER" id="PTHR48053">
    <property type="entry name" value="LEUCINE RICH REPEAT FAMILY PROTEIN, EXPRESSED"/>
    <property type="match status" value="1"/>
</dbReference>
<keyword evidence="6" id="KW-0433">Leucine-rich repeat</keyword>
<dbReference type="SUPFAM" id="SSF56112">
    <property type="entry name" value="Protein kinase-like (PK-like)"/>
    <property type="match status" value="1"/>
</dbReference>
<dbReference type="PANTHER" id="PTHR48053:SF126">
    <property type="entry name" value="MDIS1-INTERACTING RECEPTOR LIKE KINASE 2-LIKE ISOFORM X1"/>
    <property type="match status" value="1"/>
</dbReference>
<evidence type="ECO:0000313" key="24">
    <source>
        <dbReference type="EMBL" id="KAK3030841.1"/>
    </source>
</evidence>
<gene>
    <name evidence="24" type="ORF">RJ639_035770</name>
</gene>
<dbReference type="FunFam" id="3.80.10.10:FF:000383">
    <property type="entry name" value="Leucine-rich repeat receptor protein kinase EMS1"/>
    <property type="match status" value="1"/>
</dbReference>
<evidence type="ECO:0000259" key="23">
    <source>
        <dbReference type="PROSITE" id="PS50011"/>
    </source>
</evidence>
<keyword evidence="10" id="KW-0677">Repeat</keyword>
<feature type="chain" id="PRO_5041744034" description="non-specific serine/threonine protein kinase" evidence="22">
    <location>
        <begin position="27"/>
        <end position="407"/>
    </location>
</feature>
<evidence type="ECO:0000256" key="16">
    <source>
        <dbReference type="ARBA" id="ARBA00023170"/>
    </source>
</evidence>
<dbReference type="Gene3D" id="3.30.200.20">
    <property type="entry name" value="Phosphorylase Kinase, domain 1"/>
    <property type="match status" value="1"/>
</dbReference>
<dbReference type="InterPro" id="IPR051716">
    <property type="entry name" value="Plant_RL_S/T_kinase"/>
</dbReference>
<keyword evidence="16" id="KW-0675">Receptor</keyword>
<keyword evidence="11 20" id="KW-0547">Nucleotide-binding</keyword>
<accession>A0AA89BG63</accession>
<keyword evidence="8 21" id="KW-0812">Transmembrane</keyword>
<dbReference type="InterPro" id="IPR017441">
    <property type="entry name" value="Protein_kinase_ATP_BS"/>
</dbReference>
<dbReference type="FunFam" id="3.30.200.20:FF:000309">
    <property type="entry name" value="Leucine-rich repeat receptor protein kinase MSP1"/>
    <property type="match status" value="1"/>
</dbReference>
<evidence type="ECO:0000256" key="20">
    <source>
        <dbReference type="PROSITE-ProRule" id="PRU10141"/>
    </source>
</evidence>
<dbReference type="InterPro" id="IPR011009">
    <property type="entry name" value="Kinase-like_dom_sf"/>
</dbReference>
<dbReference type="EC" id="2.7.11.1" evidence="3"/>
<evidence type="ECO:0000256" key="18">
    <source>
        <dbReference type="ARBA" id="ARBA00047899"/>
    </source>
</evidence>
<evidence type="ECO:0000256" key="1">
    <source>
        <dbReference type="ARBA" id="ARBA00004236"/>
    </source>
</evidence>
<dbReference type="Pfam" id="PF00069">
    <property type="entry name" value="Pkinase"/>
    <property type="match status" value="1"/>
</dbReference>
<evidence type="ECO:0000256" key="4">
    <source>
        <dbReference type="ARBA" id="ARBA00022527"/>
    </source>
</evidence>
<sequence length="407" mass="44520">MSSSFISSSALLALLWVTAEVILVSASTSPMEAEALLSSGWWGKRITVDNSLSHCVWYGITCNEAKSVIGIDLGYPCLLGSGAELGNLNFCSFPNLRVLDLSGCGIKGSIPNQIGILPLSLANLTQLTSLGVSDNHIRGSIPTEIGYLKHLTFLDLSFNNFSGRIPSSIGSLTSLDGLDLSQNYLIGPIPVELVKVCEFFDHLGLGKNNLTGTIAPELLHISYLDVSDNKFIVCPNSSIDLSGNAFEVPLGCSHASKENKRNKLMHSFLIFLLIFLIFLLITILLTFLVLGCMIIFRDKARSNQSEEAKDTRNGDICSIWDCDGRVAYEDIVKATIDFDMKYCIGTGGYGSVYKAELPCGKVVALKKLHRLEAAEPTFDKSFKNEVKMISNIRHRNIVKLYGHCLHN</sequence>
<comment type="subcellular location">
    <subcellularLocation>
        <location evidence="1">Cell membrane</location>
    </subcellularLocation>
    <subcellularLocation>
        <location evidence="2">Membrane</location>
        <topology evidence="2">Single-pass type I membrane protein</topology>
    </subcellularLocation>
</comment>